<evidence type="ECO:0000313" key="3">
    <source>
        <dbReference type="EMBL" id="KYO39471.1"/>
    </source>
</evidence>
<comment type="caution">
    <text evidence="3">The sequence shown here is derived from an EMBL/GenBank/DDBJ whole genome shotgun (WGS) entry which is preliminary data.</text>
</comment>
<evidence type="ECO:0000256" key="2">
    <source>
        <dbReference type="SAM" id="MobiDB-lite"/>
    </source>
</evidence>
<feature type="coiled-coil region" evidence="1">
    <location>
        <begin position="168"/>
        <end position="219"/>
    </location>
</feature>
<keyword evidence="4" id="KW-1185">Reference proteome</keyword>
<protein>
    <submittedName>
        <fullName evidence="3">Uncharacterized protein</fullName>
    </submittedName>
</protein>
<dbReference type="Proteomes" id="UP000050525">
    <property type="component" value="Unassembled WGS sequence"/>
</dbReference>
<keyword evidence="1" id="KW-0175">Coiled coil</keyword>
<sequence>MEVLQEEVRSQADHIQELHDELEEWQQKCFPAEHQAQELWDELLKSHDQAKETGKAFAQEMEKIKANLANYEDLYNQSLSLEGEVKAGTKETERLRAQLQRVEAENETLRAASSHRASKGQDPEESEGPELISTGTQTEAGLKAQTGECVEAMHEALQDQKRSREMEVKSRMEECAELQAQRQRVEKEKDQLGEEIQSLKALLKEITAREAALQQEIEQQPVQAAQTQSERLTAISKQLEKHASMAKAGFKEYLQELKDLKEGLIGTEKLIGTARLMLLKILRSQEQPSMVKLENPREEETGQQEKNTRMKALAEIDPTRMREEILSTVRECLDQRWGQWVSQYTVEMNCLGKKLGKLTSRYDIGA</sequence>
<reference evidence="3 4" key="1">
    <citation type="journal article" date="2012" name="Genome Biol.">
        <title>Sequencing three crocodilian genomes to illuminate the evolution of archosaurs and amniotes.</title>
        <authorList>
            <person name="St John J.A."/>
            <person name="Braun E.L."/>
            <person name="Isberg S.R."/>
            <person name="Miles L.G."/>
            <person name="Chong A.Y."/>
            <person name="Gongora J."/>
            <person name="Dalzell P."/>
            <person name="Moran C."/>
            <person name="Bed'hom B."/>
            <person name="Abzhanov A."/>
            <person name="Burgess S.C."/>
            <person name="Cooksey A.M."/>
            <person name="Castoe T.A."/>
            <person name="Crawford N.G."/>
            <person name="Densmore L.D."/>
            <person name="Drew J.C."/>
            <person name="Edwards S.V."/>
            <person name="Faircloth B.C."/>
            <person name="Fujita M.K."/>
            <person name="Greenwold M.J."/>
            <person name="Hoffmann F.G."/>
            <person name="Howard J.M."/>
            <person name="Iguchi T."/>
            <person name="Janes D.E."/>
            <person name="Khan S.Y."/>
            <person name="Kohno S."/>
            <person name="de Koning A.J."/>
            <person name="Lance S.L."/>
            <person name="McCarthy F.M."/>
            <person name="McCormack J.E."/>
            <person name="Merchant M.E."/>
            <person name="Peterson D.G."/>
            <person name="Pollock D.D."/>
            <person name="Pourmand N."/>
            <person name="Raney B.J."/>
            <person name="Roessler K.A."/>
            <person name="Sanford J.R."/>
            <person name="Sawyer R.H."/>
            <person name="Schmidt C.J."/>
            <person name="Triplett E.W."/>
            <person name="Tuberville T.D."/>
            <person name="Venegas-Anaya M."/>
            <person name="Howard J.T."/>
            <person name="Jarvis E.D."/>
            <person name="Guillette L.J.Jr."/>
            <person name="Glenn T.C."/>
            <person name="Green R.E."/>
            <person name="Ray D.A."/>
        </authorList>
    </citation>
    <scope>NUCLEOTIDE SEQUENCE [LARGE SCALE GENOMIC DNA]</scope>
    <source>
        <strain evidence="3">KSC_2009_1</strain>
    </source>
</reference>
<accession>A0A151NRI7</accession>
<dbReference type="AlphaFoldDB" id="A0A151NRI7"/>
<evidence type="ECO:0000313" key="4">
    <source>
        <dbReference type="Proteomes" id="UP000050525"/>
    </source>
</evidence>
<dbReference type="EMBL" id="AKHW03002195">
    <property type="protein sequence ID" value="KYO39471.1"/>
    <property type="molecule type" value="Genomic_DNA"/>
</dbReference>
<evidence type="ECO:0000256" key="1">
    <source>
        <dbReference type="SAM" id="Coils"/>
    </source>
</evidence>
<feature type="coiled-coil region" evidence="1">
    <location>
        <begin position="1"/>
        <end position="28"/>
    </location>
</feature>
<feature type="region of interest" description="Disordered" evidence="2">
    <location>
        <begin position="103"/>
        <end position="138"/>
    </location>
</feature>
<proteinExistence type="predicted"/>
<organism evidence="3 4">
    <name type="scientific">Alligator mississippiensis</name>
    <name type="common">American alligator</name>
    <dbReference type="NCBI Taxonomy" id="8496"/>
    <lineage>
        <taxon>Eukaryota</taxon>
        <taxon>Metazoa</taxon>
        <taxon>Chordata</taxon>
        <taxon>Craniata</taxon>
        <taxon>Vertebrata</taxon>
        <taxon>Euteleostomi</taxon>
        <taxon>Archelosauria</taxon>
        <taxon>Archosauria</taxon>
        <taxon>Crocodylia</taxon>
        <taxon>Alligatoridae</taxon>
        <taxon>Alligatorinae</taxon>
        <taxon>Alligator</taxon>
    </lineage>
</organism>
<gene>
    <name evidence="3" type="ORF">Y1Q_0021113</name>
</gene>
<name>A0A151NRI7_ALLMI</name>
<dbReference type="SUPFAM" id="SSF58100">
    <property type="entry name" value="Bacterial hemolysins"/>
    <property type="match status" value="1"/>
</dbReference>